<feature type="domain" description="Acyl-CoA thioesterase-like C-terminal" evidence="2">
    <location>
        <begin position="124"/>
        <end position="252"/>
    </location>
</feature>
<dbReference type="EMBL" id="BAAAGS010000026">
    <property type="protein sequence ID" value="GAA0536304.1"/>
    <property type="molecule type" value="Genomic_DNA"/>
</dbReference>
<evidence type="ECO:0000259" key="2">
    <source>
        <dbReference type="Pfam" id="PF20789"/>
    </source>
</evidence>
<proteinExistence type="predicted"/>
<keyword evidence="4" id="KW-1185">Reference proteome</keyword>
<dbReference type="InterPro" id="IPR029069">
    <property type="entry name" value="HotDog_dom_sf"/>
</dbReference>
<sequence length="256" mass="26652">MSAAPAWSPGPACESWQAAATAAGPWSPDRVHGGAVNALLGHLLGAVAADSRGELVRVTVDLLRPVPLEPLTARTHLLRDGRRYSVADATLCAGTPVARAAALFAVRDQAGERTAESSPPLTPPEKCLPHHEHVAWPSFNGQHLQIRFDPDPPDGFAAVAWVRPRTPLVAGCAPVCGVLAASDLLTGLSGGIGADDRAALNVDSTVHLERSPRPGWIGIAAHPLVRRSGAPVAEGIVHDEHGRVGSVRQSTVLVPV</sequence>
<dbReference type="InterPro" id="IPR049449">
    <property type="entry name" value="TesB_ACOT8-like_N"/>
</dbReference>
<dbReference type="Pfam" id="PF20789">
    <property type="entry name" value="4HBT_3C"/>
    <property type="match status" value="1"/>
</dbReference>
<protein>
    <submittedName>
        <fullName evidence="3">Thioesterase family protein</fullName>
    </submittedName>
</protein>
<accession>A0ABP3N8Q1</accession>
<evidence type="ECO:0000313" key="3">
    <source>
        <dbReference type="EMBL" id="GAA0536304.1"/>
    </source>
</evidence>
<evidence type="ECO:0000313" key="4">
    <source>
        <dbReference type="Proteomes" id="UP001500729"/>
    </source>
</evidence>
<name>A0ABP3N8Q1_SACER</name>
<reference evidence="4" key="1">
    <citation type="journal article" date="2019" name="Int. J. Syst. Evol. Microbiol.">
        <title>The Global Catalogue of Microorganisms (GCM) 10K type strain sequencing project: providing services to taxonomists for standard genome sequencing and annotation.</title>
        <authorList>
            <consortium name="The Broad Institute Genomics Platform"/>
            <consortium name="The Broad Institute Genome Sequencing Center for Infectious Disease"/>
            <person name="Wu L."/>
            <person name="Ma J."/>
        </authorList>
    </citation>
    <scope>NUCLEOTIDE SEQUENCE [LARGE SCALE GENOMIC DNA]</scope>
    <source>
        <strain evidence="4">JCM 10303</strain>
    </source>
</reference>
<gene>
    <name evidence="3" type="ORF">GCM10009533_39400</name>
</gene>
<dbReference type="Pfam" id="PF13622">
    <property type="entry name" value="4HBT_3"/>
    <property type="match status" value="1"/>
</dbReference>
<dbReference type="CDD" id="cd03443">
    <property type="entry name" value="PaaI_thioesterase"/>
    <property type="match status" value="1"/>
</dbReference>
<comment type="caution">
    <text evidence="3">The sequence shown here is derived from an EMBL/GenBank/DDBJ whole genome shotgun (WGS) entry which is preliminary data.</text>
</comment>
<organism evidence="3 4">
    <name type="scientific">Saccharopolyspora erythraea</name>
    <name type="common">Streptomyces erythraeus</name>
    <dbReference type="NCBI Taxonomy" id="1836"/>
    <lineage>
        <taxon>Bacteria</taxon>
        <taxon>Bacillati</taxon>
        <taxon>Actinomycetota</taxon>
        <taxon>Actinomycetes</taxon>
        <taxon>Pseudonocardiales</taxon>
        <taxon>Pseudonocardiaceae</taxon>
        <taxon>Saccharopolyspora</taxon>
    </lineage>
</organism>
<dbReference type="InterPro" id="IPR042171">
    <property type="entry name" value="Acyl-CoA_hotdog"/>
</dbReference>
<dbReference type="SUPFAM" id="SSF54637">
    <property type="entry name" value="Thioesterase/thiol ester dehydrase-isomerase"/>
    <property type="match status" value="2"/>
</dbReference>
<dbReference type="InterPro" id="IPR049450">
    <property type="entry name" value="ACOT8-like_C"/>
</dbReference>
<evidence type="ECO:0000259" key="1">
    <source>
        <dbReference type="Pfam" id="PF13622"/>
    </source>
</evidence>
<feature type="domain" description="Acyl-CoA thioesterase-like N-terminal HotDog" evidence="1">
    <location>
        <begin position="23"/>
        <end position="104"/>
    </location>
</feature>
<dbReference type="RefSeq" id="WP_009947032.1">
    <property type="nucleotide sequence ID" value="NZ_BAAAGS010000026.1"/>
</dbReference>
<dbReference type="Proteomes" id="UP001500729">
    <property type="component" value="Unassembled WGS sequence"/>
</dbReference>
<dbReference type="Gene3D" id="2.40.160.210">
    <property type="entry name" value="Acyl-CoA thioesterase, double hotdog domain"/>
    <property type="match status" value="1"/>
</dbReference>